<name>A0ABQ6AQL3_9BRAD</name>
<reference evidence="8" key="1">
    <citation type="journal article" date="2019" name="Int. J. Syst. Evol. Microbiol.">
        <title>The Global Catalogue of Microorganisms (GCM) 10K type strain sequencing project: providing services to taxonomists for standard genome sequencing and annotation.</title>
        <authorList>
            <consortium name="The Broad Institute Genomics Platform"/>
            <consortium name="The Broad Institute Genome Sequencing Center for Infectious Disease"/>
            <person name="Wu L."/>
            <person name="Ma J."/>
        </authorList>
    </citation>
    <scope>NUCLEOTIDE SEQUENCE [LARGE SCALE GENOMIC DNA]</scope>
    <source>
        <strain evidence="8">NBRC 102520</strain>
    </source>
</reference>
<feature type="domain" description="GTP cyclohydrolase II" evidence="5">
    <location>
        <begin position="227"/>
        <end position="374"/>
    </location>
</feature>
<evidence type="ECO:0000256" key="2">
    <source>
        <dbReference type="ARBA" id="ARBA00022801"/>
    </source>
</evidence>
<evidence type="ECO:0000313" key="8">
    <source>
        <dbReference type="Proteomes" id="UP001156905"/>
    </source>
</evidence>
<dbReference type="InterPro" id="IPR032677">
    <property type="entry name" value="GTP_cyclohydro_II"/>
</dbReference>
<keyword evidence="8" id="KW-1185">Reference proteome</keyword>
<evidence type="ECO:0000256" key="1">
    <source>
        <dbReference type="ARBA" id="ARBA00022741"/>
    </source>
</evidence>
<keyword evidence="2" id="KW-0378">Hydrolase</keyword>
<accession>A0ABQ6AQL3</accession>
<sequence>MSRSNRTEHIRLTSHPEPGGKAAFPIHWGAADARARGPIVGTVSRAQDRNVIGSHGGSYAVYRALAVSAGALDPIRRPDLTNTFPAATIGPFPQWSDPEKIVALDPWGHLVAENFRQEIAEGADIRPSIAVTRARLDLPEIREAMAAKRLRADGEVVHANGSVSVVKIAIDPVWYLPGLAKRFGTTEAELRRTLFEQTAGMFPELVTRPDMKVFLPPIGGTTVYLFGDVTKLPDHRTKITCRVHDECNGSDVFGSDICTCRPYLIHGIEECARGAQEGGLGLVVYNRKEGRALGEVTKFLVYNARKRQEDGDAAAAYFERTECVAGVQDARFQQLMPDTIHWLGLKRIDRFLSMSDMKYDALTGQGIDIVERVPIPLELIPADAHVEIAAKKAAGYYAEETPTAKDLTDTVGRSLEKY</sequence>
<evidence type="ECO:0000313" key="7">
    <source>
        <dbReference type="EMBL" id="GLR83861.1"/>
    </source>
</evidence>
<dbReference type="RefSeq" id="WP_284260808.1">
    <property type="nucleotide sequence ID" value="NZ_BSOW01000002.1"/>
</dbReference>
<dbReference type="Proteomes" id="UP001156905">
    <property type="component" value="Unassembled WGS sequence"/>
</dbReference>
<dbReference type="InterPro" id="IPR036144">
    <property type="entry name" value="RibA-like_sf"/>
</dbReference>
<dbReference type="PANTHER" id="PTHR47259">
    <property type="match status" value="1"/>
</dbReference>
<comment type="caution">
    <text evidence="7">The sequence shown here is derived from an EMBL/GenBank/DDBJ whole genome shotgun (WGS) entry which is preliminary data.</text>
</comment>
<keyword evidence="3" id="KW-0342">GTP-binding</keyword>
<proteinExistence type="predicted"/>
<dbReference type="CDD" id="cd00641">
    <property type="entry name" value="GTP_cyclohydro2"/>
    <property type="match status" value="1"/>
</dbReference>
<feature type="domain" description="GTP cyclohydrolase N-terminal" evidence="6">
    <location>
        <begin position="9"/>
        <end position="197"/>
    </location>
</feature>
<protein>
    <recommendedName>
        <fullName evidence="9">GTP cyclohydrolase II</fullName>
    </recommendedName>
</protein>
<gene>
    <name evidence="7" type="ORF">GCM10007857_05710</name>
</gene>
<evidence type="ECO:0008006" key="9">
    <source>
        <dbReference type="Google" id="ProtNLM"/>
    </source>
</evidence>
<dbReference type="Pfam" id="PF00925">
    <property type="entry name" value="GTP_cyclohydro2"/>
    <property type="match status" value="1"/>
</dbReference>
<dbReference type="PANTHER" id="PTHR47259:SF2">
    <property type="entry name" value="URACIL-REGULATED PROTEIN 1"/>
    <property type="match status" value="1"/>
</dbReference>
<evidence type="ECO:0000259" key="6">
    <source>
        <dbReference type="Pfam" id="PF12471"/>
    </source>
</evidence>
<feature type="compositionally biased region" description="Basic and acidic residues" evidence="4">
    <location>
        <begin position="1"/>
        <end position="11"/>
    </location>
</feature>
<dbReference type="EMBL" id="BSOW01000002">
    <property type="protein sequence ID" value="GLR83861.1"/>
    <property type="molecule type" value="Genomic_DNA"/>
</dbReference>
<dbReference type="Pfam" id="PF12471">
    <property type="entry name" value="GTP_CH_N"/>
    <property type="match status" value="1"/>
</dbReference>
<dbReference type="SUPFAM" id="SSF142695">
    <property type="entry name" value="RibA-like"/>
    <property type="match status" value="1"/>
</dbReference>
<dbReference type="InterPro" id="IPR022163">
    <property type="entry name" value="GTP_CH_N"/>
</dbReference>
<feature type="region of interest" description="Disordered" evidence="4">
    <location>
        <begin position="1"/>
        <end position="22"/>
    </location>
</feature>
<dbReference type="NCBIfam" id="NF005536">
    <property type="entry name" value="PRK07198.1"/>
    <property type="match status" value="1"/>
</dbReference>
<dbReference type="InterPro" id="IPR000926">
    <property type="entry name" value="RibA"/>
</dbReference>
<keyword evidence="1" id="KW-0547">Nucleotide-binding</keyword>
<evidence type="ECO:0000256" key="4">
    <source>
        <dbReference type="SAM" id="MobiDB-lite"/>
    </source>
</evidence>
<evidence type="ECO:0000259" key="5">
    <source>
        <dbReference type="Pfam" id="PF00925"/>
    </source>
</evidence>
<evidence type="ECO:0000256" key="3">
    <source>
        <dbReference type="ARBA" id="ARBA00023134"/>
    </source>
</evidence>
<organism evidence="7 8">
    <name type="scientific">Bradyrhizobium iriomotense</name>
    <dbReference type="NCBI Taxonomy" id="441950"/>
    <lineage>
        <taxon>Bacteria</taxon>
        <taxon>Pseudomonadati</taxon>
        <taxon>Pseudomonadota</taxon>
        <taxon>Alphaproteobacteria</taxon>
        <taxon>Hyphomicrobiales</taxon>
        <taxon>Nitrobacteraceae</taxon>
        <taxon>Bradyrhizobium</taxon>
    </lineage>
</organism>
<dbReference type="Gene3D" id="3.40.50.10990">
    <property type="entry name" value="GTP cyclohydrolase II"/>
    <property type="match status" value="1"/>
</dbReference>